<keyword evidence="6 10" id="KW-0460">Magnesium</keyword>
<feature type="binding site" evidence="10">
    <location>
        <position position="88"/>
    </location>
    <ligand>
        <name>substrate</name>
    </ligand>
</feature>
<gene>
    <name evidence="11" type="ORF">OJF2_60180</name>
</gene>
<feature type="binding site" evidence="10">
    <location>
        <position position="58"/>
    </location>
    <ligand>
        <name>Mg(2+)</name>
        <dbReference type="ChEBI" id="CHEBI:18420"/>
    </ligand>
</feature>
<dbReference type="FunFam" id="3.90.950.10:FF:000001">
    <property type="entry name" value="dITP/XTP pyrophosphatase"/>
    <property type="match status" value="1"/>
</dbReference>
<sequence length="222" mass="23644">MSQTESSHASPVLVLGSRNRKKCAEMADLIRPAWEAAGALGRLDIRSLDGYPQAPEVEETADTFAGNARKKASELASALGVWVLADDSGLSVDALGGAPGVLSARYAGEPCDDAANNRKLLEALATVPEERRGAAFRCALAVADPSGAIRLESEAACRGRIVGELRGPRGFGYDPLFLIPEYHRTFGELSPLVKHQLSHRSRAFARLRPELRALVASLPTTG</sequence>
<dbReference type="EMBL" id="CP042997">
    <property type="protein sequence ID" value="QEH37427.1"/>
    <property type="molecule type" value="Genomic_DNA"/>
</dbReference>
<evidence type="ECO:0000256" key="6">
    <source>
        <dbReference type="ARBA" id="ARBA00022842"/>
    </source>
</evidence>
<dbReference type="EC" id="3.6.1.66" evidence="10"/>
<dbReference type="GO" id="GO:0009117">
    <property type="term" value="P:nucleotide metabolic process"/>
    <property type="evidence" value="ECO:0007669"/>
    <property type="project" value="UniProtKB-KW"/>
</dbReference>
<dbReference type="CDD" id="cd00515">
    <property type="entry name" value="HAM1"/>
    <property type="match status" value="1"/>
</dbReference>
<dbReference type="GO" id="GO:0017111">
    <property type="term" value="F:ribonucleoside triphosphate phosphatase activity"/>
    <property type="evidence" value="ECO:0007669"/>
    <property type="project" value="InterPro"/>
</dbReference>
<evidence type="ECO:0000313" key="12">
    <source>
        <dbReference type="Proteomes" id="UP000324233"/>
    </source>
</evidence>
<dbReference type="PANTHER" id="PTHR11067">
    <property type="entry name" value="INOSINE TRIPHOSPHATE PYROPHOSPHATASE/HAM1 PROTEIN"/>
    <property type="match status" value="1"/>
</dbReference>
<dbReference type="InterPro" id="IPR002637">
    <property type="entry name" value="RdgB/HAM1"/>
</dbReference>
<dbReference type="Gene3D" id="3.90.950.10">
    <property type="match status" value="1"/>
</dbReference>
<comment type="cofactor">
    <cofactor evidence="10">
        <name>Mg(2+)</name>
        <dbReference type="ChEBI" id="CHEBI:18420"/>
    </cofactor>
    <text evidence="10">Binds 1 Mg(2+) ion per subunit.</text>
</comment>
<evidence type="ECO:0000256" key="5">
    <source>
        <dbReference type="ARBA" id="ARBA00022801"/>
    </source>
</evidence>
<protein>
    <recommendedName>
        <fullName evidence="10">dITP/XTP pyrophosphatase</fullName>
        <ecNumber evidence="10">3.6.1.66</ecNumber>
    </recommendedName>
    <alternativeName>
        <fullName evidence="10">Non-canonical purine NTP pyrophosphatase</fullName>
    </alternativeName>
    <alternativeName>
        <fullName evidence="10">Non-standard purine NTP pyrophosphatase</fullName>
    </alternativeName>
    <alternativeName>
        <fullName evidence="10">Nucleoside-triphosphate diphosphatase</fullName>
    </alternativeName>
    <alternativeName>
        <fullName evidence="10">Nucleoside-triphosphate pyrophosphatase</fullName>
        <shortName evidence="10">NTPase</shortName>
    </alternativeName>
</protein>
<feature type="binding site" evidence="10">
    <location>
        <position position="87"/>
    </location>
    <ligand>
        <name>Mg(2+)</name>
        <dbReference type="ChEBI" id="CHEBI:18420"/>
    </ligand>
</feature>
<keyword evidence="3 10" id="KW-0479">Metal-binding</keyword>
<name>A0A5B9WAF4_9BACT</name>
<comment type="subunit">
    <text evidence="2 10">Homodimer.</text>
</comment>
<keyword evidence="4 10" id="KW-0547">Nucleotide-binding</keyword>
<keyword evidence="7 10" id="KW-0546">Nucleotide metabolism</keyword>
<dbReference type="Proteomes" id="UP000324233">
    <property type="component" value="Chromosome"/>
</dbReference>
<feature type="binding site" evidence="10">
    <location>
        <begin position="171"/>
        <end position="174"/>
    </location>
    <ligand>
        <name>substrate</name>
    </ligand>
</feature>
<dbReference type="Pfam" id="PF01725">
    <property type="entry name" value="Ham1p_like"/>
    <property type="match status" value="1"/>
</dbReference>
<evidence type="ECO:0000256" key="4">
    <source>
        <dbReference type="ARBA" id="ARBA00022741"/>
    </source>
</evidence>
<feature type="binding site" evidence="10">
    <location>
        <begin position="17"/>
        <end position="22"/>
    </location>
    <ligand>
        <name>substrate</name>
    </ligand>
</feature>
<dbReference type="GO" id="GO:0009146">
    <property type="term" value="P:purine nucleoside triphosphate catabolic process"/>
    <property type="evidence" value="ECO:0007669"/>
    <property type="project" value="UniProtKB-UniRule"/>
</dbReference>
<dbReference type="InterPro" id="IPR020922">
    <property type="entry name" value="dITP/XTP_pyrophosphatase"/>
</dbReference>
<keyword evidence="12" id="KW-1185">Reference proteome</keyword>
<dbReference type="SUPFAM" id="SSF52972">
    <property type="entry name" value="ITPase-like"/>
    <property type="match status" value="1"/>
</dbReference>
<dbReference type="KEGG" id="agv:OJF2_60180"/>
<evidence type="ECO:0000256" key="8">
    <source>
        <dbReference type="ARBA" id="ARBA00051875"/>
    </source>
</evidence>
<reference evidence="11 12" key="1">
    <citation type="submission" date="2019-08" db="EMBL/GenBank/DDBJ databases">
        <title>Deep-cultivation of Planctomycetes and their phenomic and genomic characterization uncovers novel biology.</title>
        <authorList>
            <person name="Wiegand S."/>
            <person name="Jogler M."/>
            <person name="Boedeker C."/>
            <person name="Pinto D."/>
            <person name="Vollmers J."/>
            <person name="Rivas-Marin E."/>
            <person name="Kohn T."/>
            <person name="Peeters S.H."/>
            <person name="Heuer A."/>
            <person name="Rast P."/>
            <person name="Oberbeckmann S."/>
            <person name="Bunk B."/>
            <person name="Jeske O."/>
            <person name="Meyerdierks A."/>
            <person name="Storesund J.E."/>
            <person name="Kallscheuer N."/>
            <person name="Luecker S."/>
            <person name="Lage O.M."/>
            <person name="Pohl T."/>
            <person name="Merkel B.J."/>
            <person name="Hornburger P."/>
            <person name="Mueller R.-W."/>
            <person name="Bruemmer F."/>
            <person name="Labrenz M."/>
            <person name="Spormann A.M."/>
            <person name="Op den Camp H."/>
            <person name="Overmann J."/>
            <person name="Amann R."/>
            <person name="Jetten M.S.M."/>
            <person name="Mascher T."/>
            <person name="Medema M.H."/>
            <person name="Devos D.P."/>
            <person name="Kaster A.-K."/>
            <person name="Ovreas L."/>
            <person name="Rohde M."/>
            <person name="Galperin M.Y."/>
            <person name="Jogler C."/>
        </authorList>
    </citation>
    <scope>NUCLEOTIDE SEQUENCE [LARGE SCALE GENOMIC DNA]</scope>
    <source>
        <strain evidence="11 12">OJF2</strain>
    </source>
</reference>
<dbReference type="GO" id="GO:0046872">
    <property type="term" value="F:metal ion binding"/>
    <property type="evidence" value="ECO:0007669"/>
    <property type="project" value="UniProtKB-KW"/>
</dbReference>
<evidence type="ECO:0000256" key="3">
    <source>
        <dbReference type="ARBA" id="ARBA00022723"/>
    </source>
</evidence>
<accession>A0A5B9WAF4</accession>
<dbReference type="PANTHER" id="PTHR11067:SF9">
    <property type="entry name" value="INOSINE TRIPHOSPHATE PYROPHOSPHATASE"/>
    <property type="match status" value="1"/>
</dbReference>
<keyword evidence="5 10" id="KW-0378">Hydrolase</keyword>
<feature type="binding site" evidence="10">
    <location>
        <position position="194"/>
    </location>
    <ligand>
        <name>substrate</name>
    </ligand>
</feature>
<comment type="catalytic activity">
    <reaction evidence="8 10">
        <text>dITP + H2O = dIMP + diphosphate + H(+)</text>
        <dbReference type="Rhea" id="RHEA:28342"/>
        <dbReference type="ChEBI" id="CHEBI:15377"/>
        <dbReference type="ChEBI" id="CHEBI:15378"/>
        <dbReference type="ChEBI" id="CHEBI:33019"/>
        <dbReference type="ChEBI" id="CHEBI:61194"/>
        <dbReference type="ChEBI" id="CHEBI:61382"/>
        <dbReference type="EC" id="3.6.1.66"/>
    </reaction>
</comment>
<organism evidence="11 12">
    <name type="scientific">Aquisphaera giovannonii</name>
    <dbReference type="NCBI Taxonomy" id="406548"/>
    <lineage>
        <taxon>Bacteria</taxon>
        <taxon>Pseudomonadati</taxon>
        <taxon>Planctomycetota</taxon>
        <taxon>Planctomycetia</taxon>
        <taxon>Isosphaerales</taxon>
        <taxon>Isosphaeraceae</taxon>
        <taxon>Aquisphaera</taxon>
    </lineage>
</organism>
<feature type="active site" description="Proton acceptor" evidence="10">
    <location>
        <position position="87"/>
    </location>
</feature>
<comment type="function">
    <text evidence="10">Pyrophosphatase that catalyzes the hydrolysis of nucleoside triphosphates to their monophosphate derivatives, with a high preference for the non-canonical purine nucleotides XTP (xanthosine triphosphate), dITP (deoxyinosine triphosphate) and ITP. Seems to function as a house-cleaning enzyme that removes non-canonical purine nucleotides from the nucleotide pool, thus preventing their incorporation into DNA/RNA and avoiding chromosomal lesions.</text>
</comment>
<proteinExistence type="inferred from homology"/>
<evidence type="ECO:0000256" key="1">
    <source>
        <dbReference type="ARBA" id="ARBA00008023"/>
    </source>
</evidence>
<comment type="similarity">
    <text evidence="1 10">Belongs to the HAM1 NTPase family.</text>
</comment>
<evidence type="ECO:0000256" key="7">
    <source>
        <dbReference type="ARBA" id="ARBA00023080"/>
    </source>
</evidence>
<dbReference type="InterPro" id="IPR029001">
    <property type="entry name" value="ITPase-like_fam"/>
</dbReference>
<dbReference type="GO" id="GO:0035870">
    <property type="term" value="F:dITP diphosphatase activity"/>
    <property type="evidence" value="ECO:0007669"/>
    <property type="project" value="UniProtKB-UniRule"/>
</dbReference>
<evidence type="ECO:0000256" key="2">
    <source>
        <dbReference type="ARBA" id="ARBA00011738"/>
    </source>
</evidence>
<dbReference type="GO" id="GO:0005829">
    <property type="term" value="C:cytosol"/>
    <property type="evidence" value="ECO:0007669"/>
    <property type="project" value="TreeGrafter"/>
</dbReference>
<dbReference type="GO" id="GO:0036222">
    <property type="term" value="F:XTP diphosphatase activity"/>
    <property type="evidence" value="ECO:0007669"/>
    <property type="project" value="UniProtKB-UniRule"/>
</dbReference>
<dbReference type="GO" id="GO:0000166">
    <property type="term" value="F:nucleotide binding"/>
    <property type="evidence" value="ECO:0007669"/>
    <property type="project" value="UniProtKB-KW"/>
</dbReference>
<dbReference type="OrthoDB" id="9807456at2"/>
<comment type="catalytic activity">
    <reaction evidence="10">
        <text>ITP + H2O = IMP + diphosphate + H(+)</text>
        <dbReference type="Rhea" id="RHEA:29399"/>
        <dbReference type="ChEBI" id="CHEBI:15377"/>
        <dbReference type="ChEBI" id="CHEBI:15378"/>
        <dbReference type="ChEBI" id="CHEBI:33019"/>
        <dbReference type="ChEBI" id="CHEBI:58053"/>
        <dbReference type="ChEBI" id="CHEBI:61402"/>
        <dbReference type="EC" id="3.6.1.66"/>
    </reaction>
</comment>
<evidence type="ECO:0000256" key="9">
    <source>
        <dbReference type="ARBA" id="ARBA00052017"/>
    </source>
</evidence>
<evidence type="ECO:0000313" key="11">
    <source>
        <dbReference type="EMBL" id="QEH37427.1"/>
    </source>
</evidence>
<dbReference type="HAMAP" id="MF_01405">
    <property type="entry name" value="Non_canon_purine_NTPase"/>
    <property type="match status" value="1"/>
</dbReference>
<dbReference type="AlphaFoldDB" id="A0A5B9WAF4"/>
<dbReference type="GO" id="GO:0036220">
    <property type="term" value="F:ITP diphosphatase activity"/>
    <property type="evidence" value="ECO:0007669"/>
    <property type="project" value="UniProtKB-UniRule"/>
</dbReference>
<evidence type="ECO:0000256" key="10">
    <source>
        <dbReference type="HAMAP-Rule" id="MF_01405"/>
    </source>
</evidence>
<comment type="catalytic activity">
    <reaction evidence="9 10">
        <text>XTP + H2O = XMP + diphosphate + H(+)</text>
        <dbReference type="Rhea" id="RHEA:28610"/>
        <dbReference type="ChEBI" id="CHEBI:15377"/>
        <dbReference type="ChEBI" id="CHEBI:15378"/>
        <dbReference type="ChEBI" id="CHEBI:33019"/>
        <dbReference type="ChEBI" id="CHEBI:57464"/>
        <dbReference type="ChEBI" id="CHEBI:61314"/>
        <dbReference type="EC" id="3.6.1.66"/>
    </reaction>
</comment>
<dbReference type="RefSeq" id="WP_148596985.1">
    <property type="nucleotide sequence ID" value="NZ_CP042997.1"/>
</dbReference>
<feature type="binding site" evidence="10">
    <location>
        <begin position="199"/>
        <end position="200"/>
    </location>
    <ligand>
        <name>substrate</name>
    </ligand>
</feature>